<dbReference type="Proteomes" id="UP000295764">
    <property type="component" value="Unassembled WGS sequence"/>
</dbReference>
<evidence type="ECO:0000313" key="3">
    <source>
        <dbReference type="EMBL" id="TDN43850.1"/>
    </source>
</evidence>
<evidence type="ECO:0000259" key="2">
    <source>
        <dbReference type="Pfam" id="PF08327"/>
    </source>
</evidence>
<dbReference type="AlphaFoldDB" id="A0A4R6DH25"/>
<sequence length="158" mass="17422">MTEQFTAHTTHRFAYPVTDVYRAFVDPAQLALWFGPLGFHVPAATVEVDARVGGAWNLTMVSNDNPEWSSGVTSTLEQIEENRIIVGTETANGIPGIEDGTQLSLTLEFAEDGDGTIVTLTQGPFPEFMRDMNIAGWTQSFHKLEALLATPKEFFQMP</sequence>
<dbReference type="InterPro" id="IPR023393">
    <property type="entry name" value="START-like_dom_sf"/>
</dbReference>
<evidence type="ECO:0000313" key="4">
    <source>
        <dbReference type="Proteomes" id="UP000295764"/>
    </source>
</evidence>
<dbReference type="EMBL" id="SNVW01000006">
    <property type="protein sequence ID" value="TDN43850.1"/>
    <property type="molecule type" value="Genomic_DNA"/>
</dbReference>
<dbReference type="InterPro" id="IPR013538">
    <property type="entry name" value="ASHA1/2-like_C"/>
</dbReference>
<dbReference type="RefSeq" id="WP_133519853.1">
    <property type="nucleotide sequence ID" value="NZ_SNVW01000006.1"/>
</dbReference>
<dbReference type="CDD" id="cd07814">
    <property type="entry name" value="SRPBCC_CalC_Aha1-like"/>
    <property type="match status" value="1"/>
</dbReference>
<name>A0A4R6DH25_9MICO</name>
<evidence type="ECO:0000256" key="1">
    <source>
        <dbReference type="ARBA" id="ARBA00006817"/>
    </source>
</evidence>
<organism evidence="3 4">
    <name type="scientific">Curtobacterium flaccumfaciens</name>
    <dbReference type="NCBI Taxonomy" id="2035"/>
    <lineage>
        <taxon>Bacteria</taxon>
        <taxon>Bacillati</taxon>
        <taxon>Actinomycetota</taxon>
        <taxon>Actinomycetes</taxon>
        <taxon>Micrococcales</taxon>
        <taxon>Microbacteriaceae</taxon>
        <taxon>Curtobacterium</taxon>
    </lineage>
</organism>
<reference evidence="3 4" key="1">
    <citation type="submission" date="2019-03" db="EMBL/GenBank/DDBJ databases">
        <title>Genomic analyses of the natural microbiome of Caenorhabditis elegans.</title>
        <authorList>
            <person name="Samuel B."/>
        </authorList>
    </citation>
    <scope>NUCLEOTIDE SEQUENCE [LARGE SCALE GENOMIC DNA]</scope>
    <source>
        <strain evidence="3 4">JUb65</strain>
    </source>
</reference>
<feature type="domain" description="Activator of Hsp90 ATPase homologue 1/2-like C-terminal" evidence="2">
    <location>
        <begin position="15"/>
        <end position="148"/>
    </location>
</feature>
<protein>
    <submittedName>
        <fullName evidence="3">Uncharacterized protein YndB with AHSA1/START domain</fullName>
    </submittedName>
</protein>
<dbReference type="Gene3D" id="3.30.530.20">
    <property type="match status" value="1"/>
</dbReference>
<dbReference type="Pfam" id="PF08327">
    <property type="entry name" value="AHSA1"/>
    <property type="match status" value="1"/>
</dbReference>
<dbReference type="OrthoDB" id="3365660at2"/>
<comment type="caution">
    <text evidence="3">The sequence shown here is derived from an EMBL/GenBank/DDBJ whole genome shotgun (WGS) entry which is preliminary data.</text>
</comment>
<comment type="similarity">
    <text evidence="1">Belongs to the AHA1 family.</text>
</comment>
<proteinExistence type="inferred from homology"/>
<dbReference type="SUPFAM" id="SSF55961">
    <property type="entry name" value="Bet v1-like"/>
    <property type="match status" value="1"/>
</dbReference>
<gene>
    <name evidence="3" type="ORF">EDF64_10623</name>
</gene>
<accession>A0A4R6DH25</accession>